<dbReference type="InterPro" id="IPR001314">
    <property type="entry name" value="Peptidase_S1A"/>
</dbReference>
<dbReference type="EMBL" id="CP071060">
    <property type="protein sequence ID" value="QSI78830.1"/>
    <property type="molecule type" value="Genomic_DNA"/>
</dbReference>
<keyword evidence="4" id="KW-1185">Reference proteome</keyword>
<organism evidence="3 4">
    <name type="scientific">Niveibacterium microcysteis</name>
    <dbReference type="NCBI Taxonomy" id="2811415"/>
    <lineage>
        <taxon>Bacteria</taxon>
        <taxon>Pseudomonadati</taxon>
        <taxon>Pseudomonadota</taxon>
        <taxon>Betaproteobacteria</taxon>
        <taxon>Rhodocyclales</taxon>
        <taxon>Rhodocyclaceae</taxon>
        <taxon>Niveibacterium</taxon>
    </lineage>
</organism>
<dbReference type="PROSITE" id="PS00134">
    <property type="entry name" value="TRYPSIN_HIS"/>
    <property type="match status" value="1"/>
</dbReference>
<dbReference type="PANTHER" id="PTHR24260:SF136">
    <property type="entry name" value="GH08193P-RELATED"/>
    <property type="match status" value="1"/>
</dbReference>
<dbReference type="PROSITE" id="PS50240">
    <property type="entry name" value="TRYPSIN_DOM"/>
    <property type="match status" value="1"/>
</dbReference>
<gene>
    <name evidence="3" type="ORF">JY500_09565</name>
</gene>
<dbReference type="Proteomes" id="UP000663570">
    <property type="component" value="Chromosome"/>
</dbReference>
<name>A0ABX7MAQ4_9RHOO</name>
<dbReference type="PRINTS" id="PR00722">
    <property type="entry name" value="CHYMOTRYPSIN"/>
</dbReference>
<dbReference type="RefSeq" id="WP_206256184.1">
    <property type="nucleotide sequence ID" value="NZ_CP071060.1"/>
</dbReference>
<proteinExistence type="predicted"/>
<dbReference type="Pfam" id="PF07589">
    <property type="entry name" value="PEP-CTERM"/>
    <property type="match status" value="1"/>
</dbReference>
<dbReference type="InterPro" id="IPR043504">
    <property type="entry name" value="Peptidase_S1_PA_chymotrypsin"/>
</dbReference>
<dbReference type="InterPro" id="IPR051333">
    <property type="entry name" value="CLIP_Serine_Protease"/>
</dbReference>
<dbReference type="Gene3D" id="2.40.10.10">
    <property type="entry name" value="Trypsin-like serine proteases"/>
    <property type="match status" value="1"/>
</dbReference>
<protein>
    <submittedName>
        <fullName evidence="3">Trypsin-like serine protease</fullName>
    </submittedName>
</protein>
<dbReference type="NCBIfam" id="TIGR02595">
    <property type="entry name" value="PEP_CTERM"/>
    <property type="match status" value="1"/>
</dbReference>
<evidence type="ECO:0000259" key="2">
    <source>
        <dbReference type="PROSITE" id="PS50240"/>
    </source>
</evidence>
<keyword evidence="1" id="KW-0732">Signal</keyword>
<sequence length="363" mass="37442">MTSSKLFRAIAAIGFGAAASMAYAVPMSITPSITPLIASGAPPDSPAARVDPNEPTSPFSGVVSINIRYSNGDSFICSGAMIDRWHAVSAGHCVDSNGNGSLININQPGNDVRVVFNATSAPGSAGRAVITANKVDMHPDYAGFGNCPSGVPGFCVNDDIAIIRLSSPAPDEAKTYKIYRGPVSEGTQFTMVGYGTSGDGWDGYYVSPAFRVKRSGKNVFDFAETNDEAGFSAGSSKEVWYADFDGTLRDGTTVDTFCDPSVLGVAVCGASLGNDIEANIGGGDSGGPSFVLVDGEYQLVANNTFGFAMGYSPKGGFGDGMGGILLDSYRNWIDSTAVPEPGSLALAALGLAGLAGARRRRRG</sequence>
<evidence type="ECO:0000313" key="4">
    <source>
        <dbReference type="Proteomes" id="UP000663570"/>
    </source>
</evidence>
<dbReference type="InterPro" id="IPR018114">
    <property type="entry name" value="TRYPSIN_HIS"/>
</dbReference>
<dbReference type="SMART" id="SM00020">
    <property type="entry name" value="Tryp_SPc"/>
    <property type="match status" value="1"/>
</dbReference>
<feature type="signal peptide" evidence="1">
    <location>
        <begin position="1"/>
        <end position="24"/>
    </location>
</feature>
<dbReference type="SUPFAM" id="SSF50494">
    <property type="entry name" value="Trypsin-like serine proteases"/>
    <property type="match status" value="1"/>
</dbReference>
<dbReference type="InterPro" id="IPR001254">
    <property type="entry name" value="Trypsin_dom"/>
</dbReference>
<feature type="chain" id="PRO_5046523416" evidence="1">
    <location>
        <begin position="25"/>
        <end position="363"/>
    </location>
</feature>
<accession>A0ABX7MAQ4</accession>
<reference evidence="3 4" key="1">
    <citation type="submission" date="2021-02" db="EMBL/GenBank/DDBJ databases">
        <title>Niveibacterium changnyeongensis HC41.</title>
        <authorList>
            <person name="Kang M."/>
        </authorList>
    </citation>
    <scope>NUCLEOTIDE SEQUENCE [LARGE SCALE GENOMIC DNA]</scope>
    <source>
        <strain evidence="3 4">HC41</strain>
    </source>
</reference>
<dbReference type="Pfam" id="PF00089">
    <property type="entry name" value="Trypsin"/>
    <property type="match status" value="1"/>
</dbReference>
<feature type="domain" description="Peptidase S1" evidence="2">
    <location>
        <begin position="37"/>
        <end position="338"/>
    </location>
</feature>
<evidence type="ECO:0000256" key="1">
    <source>
        <dbReference type="SAM" id="SignalP"/>
    </source>
</evidence>
<dbReference type="InterPro" id="IPR013424">
    <property type="entry name" value="Ice-binding_C"/>
</dbReference>
<dbReference type="PANTHER" id="PTHR24260">
    <property type="match status" value="1"/>
</dbReference>
<evidence type="ECO:0000313" key="3">
    <source>
        <dbReference type="EMBL" id="QSI78830.1"/>
    </source>
</evidence>
<dbReference type="InterPro" id="IPR009003">
    <property type="entry name" value="Peptidase_S1_PA"/>
</dbReference>